<evidence type="ECO:0000313" key="4">
    <source>
        <dbReference type="EMBL" id="CAG5120944.1"/>
    </source>
</evidence>
<dbReference type="Pfam" id="PF23571">
    <property type="entry name" value="GH3_M"/>
    <property type="match status" value="1"/>
</dbReference>
<comment type="caution">
    <text evidence="4">The sequence shown here is derived from an EMBL/GenBank/DDBJ whole genome shotgun (WGS) entry which is preliminary data.</text>
</comment>
<keyword evidence="1" id="KW-1133">Transmembrane helix</keyword>
<dbReference type="Proteomes" id="UP000678393">
    <property type="component" value="Unassembled WGS sequence"/>
</dbReference>
<dbReference type="OrthoDB" id="10004661at2759"/>
<dbReference type="PANTHER" id="PTHR31901">
    <property type="entry name" value="GH3 DOMAIN-CONTAINING PROTEIN"/>
    <property type="match status" value="1"/>
</dbReference>
<feature type="transmembrane region" description="Helical" evidence="1">
    <location>
        <begin position="7"/>
        <end position="24"/>
    </location>
</feature>
<feature type="domain" description="GH3 C-terminal" evidence="3">
    <location>
        <begin position="478"/>
        <end position="600"/>
    </location>
</feature>
<gene>
    <name evidence="4" type="ORF">CUNI_LOCUS6502</name>
</gene>
<proteinExistence type="predicted"/>
<reference evidence="4" key="1">
    <citation type="submission" date="2021-04" db="EMBL/GenBank/DDBJ databases">
        <authorList>
            <consortium name="Molecular Ecology Group"/>
        </authorList>
    </citation>
    <scope>NUCLEOTIDE SEQUENCE</scope>
</reference>
<evidence type="ECO:0000259" key="2">
    <source>
        <dbReference type="Pfam" id="PF23571"/>
    </source>
</evidence>
<evidence type="ECO:0000259" key="3">
    <source>
        <dbReference type="Pfam" id="PF23572"/>
    </source>
</evidence>
<accession>A0A8S3YVE4</accession>
<dbReference type="InterPro" id="IPR055377">
    <property type="entry name" value="GH3_M"/>
</dbReference>
<dbReference type="EMBL" id="CAJHNH020000997">
    <property type="protein sequence ID" value="CAG5120944.1"/>
    <property type="molecule type" value="Genomic_DNA"/>
</dbReference>
<dbReference type="AlphaFoldDB" id="A0A8S3YVE4"/>
<dbReference type="PANTHER" id="PTHR31901:SF9">
    <property type="entry name" value="GH3 DOMAIN-CONTAINING PROTEIN"/>
    <property type="match status" value="1"/>
</dbReference>
<name>A0A8S3YVE4_9EUPU</name>
<feature type="domain" description="GH3 middle" evidence="2">
    <location>
        <begin position="384"/>
        <end position="456"/>
    </location>
</feature>
<dbReference type="InterPro" id="IPR055378">
    <property type="entry name" value="GH3_C"/>
</dbReference>
<dbReference type="GO" id="GO:0016881">
    <property type="term" value="F:acid-amino acid ligase activity"/>
    <property type="evidence" value="ECO:0007669"/>
    <property type="project" value="TreeGrafter"/>
</dbReference>
<keyword evidence="5" id="KW-1185">Reference proteome</keyword>
<evidence type="ECO:0008006" key="6">
    <source>
        <dbReference type="Google" id="ProtNLM"/>
    </source>
</evidence>
<protein>
    <recommendedName>
        <fullName evidence="6">GH3 domain-containing protein</fullName>
    </recommendedName>
</protein>
<evidence type="ECO:0000313" key="5">
    <source>
        <dbReference type="Proteomes" id="UP000678393"/>
    </source>
</evidence>
<dbReference type="InterPro" id="IPR004993">
    <property type="entry name" value="GH3"/>
</dbReference>
<keyword evidence="1" id="KW-0812">Transmembrane</keyword>
<dbReference type="Pfam" id="PF03321">
    <property type="entry name" value="GH3"/>
    <property type="match status" value="1"/>
</dbReference>
<organism evidence="4 5">
    <name type="scientific">Candidula unifasciata</name>
    <dbReference type="NCBI Taxonomy" id="100452"/>
    <lineage>
        <taxon>Eukaryota</taxon>
        <taxon>Metazoa</taxon>
        <taxon>Spiralia</taxon>
        <taxon>Lophotrochozoa</taxon>
        <taxon>Mollusca</taxon>
        <taxon>Gastropoda</taxon>
        <taxon>Heterobranchia</taxon>
        <taxon>Euthyneura</taxon>
        <taxon>Panpulmonata</taxon>
        <taxon>Eupulmonata</taxon>
        <taxon>Stylommatophora</taxon>
        <taxon>Helicina</taxon>
        <taxon>Helicoidea</taxon>
        <taxon>Geomitridae</taxon>
        <taxon>Candidula</taxon>
    </lineage>
</organism>
<evidence type="ECO:0000256" key="1">
    <source>
        <dbReference type="SAM" id="Phobius"/>
    </source>
</evidence>
<keyword evidence="1" id="KW-0472">Membrane</keyword>
<sequence length="612" mass="70019">MAFIKRIVLGVTSIGAVGVSYVVWDIKRHQVYPDQSFKEAARHYTAVRSLTVIGTVMKYRLVRATKNVEKVQTDFLLQQIKDNMDTQYSKDMGLVNVKTRDDFLRIHRLTRYPDYSRYIHQMISGEKKVLTSVDPVIFAVTSGTSGSSSIIPMVGKQTRMFFFEGISVLYKCMVESFPGTAFLYKVFKIFYNPNWRYSVDGIPVGPNSASPDRSKEFLHVYTTPPAAYEVRTEPEALYIYLLFALLDPHVGMIEANFSSIVFNALCTLEQKLPQLIKDIEKGHIDPDLNIDPSVRQELNKLLLPNPQRAQEIREAARMGKEGLALRIWPQLHLAVGADTGTFDLYAQKLRSGYLKGVPLYSPIYAASEGLLGINIWPDQLPTRYLLHPRTQFFEFIPDDVMDQEQPATLLMHQVQKGSIYELVITNPSCLYRYRFGDVVKVVGHYNQCPVVEFMYRKGQILNVRGEKISEAVFYSALRDTVSDIDLKFVDYCCMESVLLDGMDVSKDLKSPQPCYHVFVEFEDEDSKLVQSLGTKLKQQLDYRLKEKSYPYATFRAKGSIDPIQVHIVRKGSFGLLRLFMLDQSKVASNQYKVPRVLRKEEAVRFLLDKVVV</sequence>
<dbReference type="Pfam" id="PF23572">
    <property type="entry name" value="GH3_C"/>
    <property type="match status" value="1"/>
</dbReference>
<dbReference type="GO" id="GO:0005737">
    <property type="term" value="C:cytoplasm"/>
    <property type="evidence" value="ECO:0007669"/>
    <property type="project" value="TreeGrafter"/>
</dbReference>